<feature type="binding site" evidence="13">
    <location>
        <position position="105"/>
    </location>
    <ligand>
        <name>sn-glycerol 3-phosphate</name>
        <dbReference type="ChEBI" id="CHEBI:57597"/>
    </ligand>
</feature>
<dbReference type="FunFam" id="3.40.50.720:FF:000019">
    <property type="entry name" value="Glycerol-3-phosphate dehydrogenase [NAD(P)+]"/>
    <property type="match status" value="1"/>
</dbReference>
<dbReference type="GO" id="GO:0005975">
    <property type="term" value="P:carbohydrate metabolic process"/>
    <property type="evidence" value="ECO:0007669"/>
    <property type="project" value="InterPro"/>
</dbReference>
<dbReference type="UniPathway" id="UPA00940"/>
<proteinExistence type="inferred from homology"/>
<name>A0A1F4UE91_UNCW3</name>
<feature type="binding site" evidence="13">
    <location>
        <position position="11"/>
    </location>
    <ligand>
        <name>NADPH</name>
        <dbReference type="ChEBI" id="CHEBI:57783"/>
    </ligand>
</feature>
<comment type="caution">
    <text evidence="20">The sequence shown here is derived from an EMBL/GenBank/DDBJ whole genome shotgun (WGS) entry which is preliminary data.</text>
</comment>
<dbReference type="EMBL" id="MEUM01000031">
    <property type="protein sequence ID" value="OGC43237.1"/>
    <property type="molecule type" value="Genomic_DNA"/>
</dbReference>
<feature type="binding site" evidence="16">
    <location>
        <position position="138"/>
    </location>
    <ligand>
        <name>NAD(+)</name>
        <dbReference type="ChEBI" id="CHEBI:57540"/>
    </ligand>
</feature>
<dbReference type="GO" id="GO:0046167">
    <property type="term" value="P:glycerol-3-phosphate biosynthetic process"/>
    <property type="evidence" value="ECO:0007669"/>
    <property type="project" value="UniProtKB-UniRule"/>
</dbReference>
<dbReference type="GO" id="GO:0046168">
    <property type="term" value="P:glycerol-3-phosphate catabolic process"/>
    <property type="evidence" value="ECO:0007669"/>
    <property type="project" value="InterPro"/>
</dbReference>
<dbReference type="PANTHER" id="PTHR11728">
    <property type="entry name" value="GLYCEROL-3-PHOSPHATE DEHYDROGENASE"/>
    <property type="match status" value="1"/>
</dbReference>
<dbReference type="FunFam" id="1.10.1040.10:FF:000001">
    <property type="entry name" value="Glycerol-3-phosphate dehydrogenase [NAD(P)+]"/>
    <property type="match status" value="1"/>
</dbReference>
<evidence type="ECO:0000256" key="1">
    <source>
        <dbReference type="ARBA" id="ARBA00011009"/>
    </source>
</evidence>
<dbReference type="InterPro" id="IPR013328">
    <property type="entry name" value="6PGD_dom2"/>
</dbReference>
<dbReference type="NCBIfam" id="NF000942">
    <property type="entry name" value="PRK00094.1-4"/>
    <property type="match status" value="1"/>
</dbReference>
<comment type="subcellular location">
    <subcellularLocation>
        <location evidence="13">Cytoplasm</location>
    </subcellularLocation>
</comment>
<evidence type="ECO:0000256" key="7">
    <source>
        <dbReference type="ARBA" id="ARBA00023209"/>
    </source>
</evidence>
<evidence type="ECO:0000256" key="12">
    <source>
        <dbReference type="ARBA" id="ARBA00080511"/>
    </source>
</evidence>
<reference evidence="20 21" key="1">
    <citation type="journal article" date="2016" name="Nat. Commun.">
        <title>Thousands of microbial genomes shed light on interconnected biogeochemical processes in an aquifer system.</title>
        <authorList>
            <person name="Anantharaman K."/>
            <person name="Brown C.T."/>
            <person name="Hug L.A."/>
            <person name="Sharon I."/>
            <person name="Castelle C.J."/>
            <person name="Probst A.J."/>
            <person name="Thomas B.C."/>
            <person name="Singh A."/>
            <person name="Wilkins M.J."/>
            <person name="Karaoz U."/>
            <person name="Brodie E.L."/>
            <person name="Williams K.H."/>
            <person name="Hubbard S.S."/>
            <person name="Banfield J.F."/>
        </authorList>
    </citation>
    <scope>NUCLEOTIDE SEQUENCE [LARGE SCALE GENOMIC DNA]</scope>
</reference>
<dbReference type="EC" id="1.1.1.94" evidence="10 13"/>
<dbReference type="SUPFAM" id="SSF48179">
    <property type="entry name" value="6-phosphogluconate dehydrogenase C-terminal domain-like"/>
    <property type="match status" value="1"/>
</dbReference>
<feature type="domain" description="Glycerol-3-phosphate dehydrogenase NAD-dependent C-terminal" evidence="19">
    <location>
        <begin position="178"/>
        <end position="318"/>
    </location>
</feature>
<evidence type="ECO:0000256" key="13">
    <source>
        <dbReference type="HAMAP-Rule" id="MF_00394"/>
    </source>
</evidence>
<dbReference type="Pfam" id="PF07479">
    <property type="entry name" value="NAD_Gly3P_dh_C"/>
    <property type="match status" value="1"/>
</dbReference>
<feature type="binding site" evidence="16">
    <location>
        <position position="253"/>
    </location>
    <ligand>
        <name>NAD(+)</name>
        <dbReference type="ChEBI" id="CHEBI:57540"/>
    </ligand>
</feature>
<dbReference type="AlphaFoldDB" id="A0A1F4UE91"/>
<comment type="catalytic activity">
    <reaction evidence="9">
        <text>sn-glycerol 3-phosphate + NADP(+) = dihydroxyacetone phosphate + NADPH + H(+)</text>
        <dbReference type="Rhea" id="RHEA:11096"/>
        <dbReference type="ChEBI" id="CHEBI:15378"/>
        <dbReference type="ChEBI" id="CHEBI:57597"/>
        <dbReference type="ChEBI" id="CHEBI:57642"/>
        <dbReference type="ChEBI" id="CHEBI:57783"/>
        <dbReference type="ChEBI" id="CHEBI:58349"/>
        <dbReference type="EC" id="1.1.1.94"/>
    </reaction>
    <physiologicalReaction direction="right-to-left" evidence="9">
        <dbReference type="Rhea" id="RHEA:11098"/>
    </physiologicalReaction>
</comment>
<dbReference type="GO" id="GO:0141152">
    <property type="term" value="F:glycerol-3-phosphate dehydrogenase (NAD+) activity"/>
    <property type="evidence" value="ECO:0007669"/>
    <property type="project" value="RHEA"/>
</dbReference>
<organism evidence="20 21">
    <name type="scientific">candidate division WOR-3 bacterium RBG_13_43_14</name>
    <dbReference type="NCBI Taxonomy" id="1802590"/>
    <lineage>
        <taxon>Bacteria</taxon>
        <taxon>Bacteria division WOR-3</taxon>
    </lineage>
</organism>
<evidence type="ECO:0000256" key="4">
    <source>
        <dbReference type="ARBA" id="ARBA00023002"/>
    </source>
</evidence>
<keyword evidence="7 13" id="KW-0594">Phospholipid biosynthesis</keyword>
<dbReference type="NCBIfam" id="NF000940">
    <property type="entry name" value="PRK00094.1-2"/>
    <property type="match status" value="1"/>
</dbReference>
<evidence type="ECO:0000256" key="5">
    <source>
        <dbReference type="ARBA" id="ARBA00023027"/>
    </source>
</evidence>
<keyword evidence="3 13" id="KW-0521">NADP</keyword>
<protein>
    <recommendedName>
        <fullName evidence="11 13">Glycerol-3-phosphate dehydrogenase [NAD(P)+]</fullName>
        <ecNumber evidence="10 13">1.1.1.94</ecNumber>
    </recommendedName>
    <alternativeName>
        <fullName evidence="13">NAD(P)(+)-dependent glycerol-3-phosphate dehydrogenase</fullName>
    </alternativeName>
    <alternativeName>
        <fullName evidence="12 13">NAD(P)H-dependent dihydroxyacetone-phosphate reductase</fullName>
    </alternativeName>
</protein>
<dbReference type="Gene3D" id="1.10.1040.10">
    <property type="entry name" value="N-(1-d-carboxylethyl)-l-norvaline Dehydrogenase, domain 2"/>
    <property type="match status" value="1"/>
</dbReference>
<dbReference type="InterPro" id="IPR011128">
    <property type="entry name" value="G3P_DH_NAD-dep_N"/>
</dbReference>
<dbReference type="GO" id="GO:0051287">
    <property type="term" value="F:NAD binding"/>
    <property type="evidence" value="ECO:0007669"/>
    <property type="project" value="InterPro"/>
</dbReference>
<evidence type="ECO:0000256" key="15">
    <source>
        <dbReference type="PIRSR" id="PIRSR000114-2"/>
    </source>
</evidence>
<evidence type="ECO:0000313" key="20">
    <source>
        <dbReference type="EMBL" id="OGC43237.1"/>
    </source>
</evidence>
<feature type="binding site" evidence="13">
    <location>
        <position position="134"/>
    </location>
    <ligand>
        <name>sn-glycerol 3-phosphate</name>
        <dbReference type="ChEBI" id="CHEBI:57597"/>
    </ligand>
</feature>
<evidence type="ECO:0000259" key="18">
    <source>
        <dbReference type="Pfam" id="PF01210"/>
    </source>
</evidence>
<dbReference type="GO" id="GO:0141153">
    <property type="term" value="F:glycerol-3-phosphate dehydrogenase (NADP+) activity"/>
    <property type="evidence" value="ECO:0007669"/>
    <property type="project" value="RHEA"/>
</dbReference>
<sequence>MKLSILGCGNWGSVFGIIQHQNNHQVRIWEVDRYRAEIVKKTRSNDPFLKDLNLPEAIMIDHDLEVILQDAEIIVFAVPTQSLRKVIDAVKEFKPEQRYLLSLCKGIDCETLERPSQIINRLTDSRSRTFVLSGPCIANEIARGAPTAAVLAGDDDNEISELQYQLSSDNFRVYKSNDIIGVEISAAIKNVIAIGCGISDGLGFGVNAKGALLTRALVEMQRLGRIMNAQERTFLGLAGIGDLITTAFSPESRNYRYGSMIARAMSENEIKKKLIMVAEGVPTARAVHRLAHEYNIDMPISEAVYNILYEGKSPFQAIKDLMGRPLKEE</sequence>
<dbReference type="SUPFAM" id="SSF51735">
    <property type="entry name" value="NAD(P)-binding Rossmann-fold domains"/>
    <property type="match status" value="1"/>
</dbReference>
<keyword evidence="4 13" id="KW-0560">Oxidoreductase</keyword>
<evidence type="ECO:0000259" key="19">
    <source>
        <dbReference type="Pfam" id="PF07479"/>
    </source>
</evidence>
<dbReference type="InterPro" id="IPR006168">
    <property type="entry name" value="G3P_DH_NAD-dep"/>
</dbReference>
<feature type="binding site" evidence="13">
    <location>
        <position position="252"/>
    </location>
    <ligand>
        <name>sn-glycerol 3-phosphate</name>
        <dbReference type="ChEBI" id="CHEBI:57597"/>
    </ligand>
</feature>
<dbReference type="PROSITE" id="PS00957">
    <property type="entry name" value="NAD_G3PDH"/>
    <property type="match status" value="1"/>
</dbReference>
<dbReference type="Gene3D" id="3.40.50.720">
    <property type="entry name" value="NAD(P)-binding Rossmann-like Domain"/>
    <property type="match status" value="1"/>
</dbReference>
<feature type="binding site" evidence="13">
    <location>
        <position position="138"/>
    </location>
    <ligand>
        <name>NADPH</name>
        <dbReference type="ChEBI" id="CHEBI:57783"/>
    </ligand>
</feature>
<evidence type="ECO:0000256" key="3">
    <source>
        <dbReference type="ARBA" id="ARBA00022857"/>
    </source>
</evidence>
<gene>
    <name evidence="13" type="primary">gpsA</name>
    <name evidence="20" type="ORF">A2Y85_08385</name>
</gene>
<evidence type="ECO:0000256" key="10">
    <source>
        <dbReference type="ARBA" id="ARBA00066687"/>
    </source>
</evidence>
<evidence type="ECO:0000256" key="16">
    <source>
        <dbReference type="PIRSR" id="PIRSR000114-3"/>
    </source>
</evidence>
<dbReference type="Pfam" id="PF01210">
    <property type="entry name" value="NAD_Gly3P_dh_N"/>
    <property type="match status" value="1"/>
</dbReference>
<keyword evidence="6 13" id="KW-0443">Lipid metabolism</keyword>
<feature type="binding site" evidence="13">
    <location>
        <position position="253"/>
    </location>
    <ligand>
        <name>NADPH</name>
        <dbReference type="ChEBI" id="CHEBI:57783"/>
    </ligand>
</feature>
<dbReference type="PANTHER" id="PTHR11728:SF1">
    <property type="entry name" value="GLYCEROL-3-PHOSPHATE DEHYDROGENASE [NAD(+)] 2, CHLOROPLASTIC"/>
    <property type="match status" value="1"/>
</dbReference>
<feature type="binding site" evidence="13">
    <location>
        <position position="105"/>
    </location>
    <ligand>
        <name>NADPH</name>
        <dbReference type="ChEBI" id="CHEBI:57783"/>
    </ligand>
</feature>
<evidence type="ECO:0000313" key="21">
    <source>
        <dbReference type="Proteomes" id="UP000177025"/>
    </source>
</evidence>
<evidence type="ECO:0000256" key="2">
    <source>
        <dbReference type="ARBA" id="ARBA00022516"/>
    </source>
</evidence>
<evidence type="ECO:0000256" key="8">
    <source>
        <dbReference type="ARBA" id="ARBA00023264"/>
    </source>
</evidence>
<dbReference type="Proteomes" id="UP000177025">
    <property type="component" value="Unassembled WGS sequence"/>
</dbReference>
<evidence type="ECO:0000256" key="11">
    <source>
        <dbReference type="ARBA" id="ARBA00069372"/>
    </source>
</evidence>
<evidence type="ECO:0000256" key="6">
    <source>
        <dbReference type="ARBA" id="ARBA00023098"/>
    </source>
</evidence>
<evidence type="ECO:0000256" key="9">
    <source>
        <dbReference type="ARBA" id="ARBA00052716"/>
    </source>
</evidence>
<feature type="binding site" evidence="15">
    <location>
        <begin position="253"/>
        <end position="254"/>
    </location>
    <ligand>
        <name>substrate</name>
    </ligand>
</feature>
<dbReference type="InterPro" id="IPR036291">
    <property type="entry name" value="NAD(P)-bd_dom_sf"/>
</dbReference>
<comment type="catalytic activity">
    <reaction evidence="13">
        <text>sn-glycerol 3-phosphate + NAD(+) = dihydroxyacetone phosphate + NADH + H(+)</text>
        <dbReference type="Rhea" id="RHEA:11092"/>
        <dbReference type="ChEBI" id="CHEBI:15378"/>
        <dbReference type="ChEBI" id="CHEBI:57540"/>
        <dbReference type="ChEBI" id="CHEBI:57597"/>
        <dbReference type="ChEBI" id="CHEBI:57642"/>
        <dbReference type="ChEBI" id="CHEBI:57945"/>
        <dbReference type="EC" id="1.1.1.94"/>
    </reaction>
</comment>
<keyword evidence="2 13" id="KW-0444">Lipid biosynthesis</keyword>
<dbReference type="HAMAP" id="MF_00394">
    <property type="entry name" value="NAD_Glyc3P_dehydrog"/>
    <property type="match status" value="1"/>
</dbReference>
<keyword evidence="5 13" id="KW-0520">NAD</keyword>
<comment type="pathway">
    <text evidence="13">Membrane lipid metabolism; glycerophospholipid metabolism.</text>
</comment>
<dbReference type="InterPro" id="IPR006109">
    <property type="entry name" value="G3P_DH_NAD-dep_C"/>
</dbReference>
<dbReference type="PRINTS" id="PR00077">
    <property type="entry name" value="GPDHDRGNASE"/>
</dbReference>
<keyword evidence="13" id="KW-0963">Cytoplasm</keyword>
<dbReference type="GO" id="GO:0006650">
    <property type="term" value="P:glycerophospholipid metabolic process"/>
    <property type="evidence" value="ECO:0007669"/>
    <property type="project" value="UniProtKB-UniRule"/>
</dbReference>
<dbReference type="GO" id="GO:0008654">
    <property type="term" value="P:phospholipid biosynthetic process"/>
    <property type="evidence" value="ECO:0007669"/>
    <property type="project" value="UniProtKB-KW"/>
</dbReference>
<feature type="binding site" evidence="13">
    <location>
        <position position="189"/>
    </location>
    <ligand>
        <name>sn-glycerol 3-phosphate</name>
        <dbReference type="ChEBI" id="CHEBI:57597"/>
    </ligand>
</feature>
<keyword evidence="8 13" id="KW-1208">Phospholipid metabolism</keyword>
<evidence type="ECO:0000256" key="14">
    <source>
        <dbReference type="PIRSR" id="PIRSR000114-1"/>
    </source>
</evidence>
<feature type="binding site" evidence="13">
    <location>
        <position position="253"/>
    </location>
    <ligand>
        <name>sn-glycerol 3-phosphate</name>
        <dbReference type="ChEBI" id="CHEBI:57597"/>
    </ligand>
</feature>
<accession>A0A1F4UE91</accession>
<feature type="binding site" evidence="13">
    <location>
        <position position="279"/>
    </location>
    <ligand>
        <name>NADPH</name>
        <dbReference type="ChEBI" id="CHEBI:57783"/>
    </ligand>
</feature>
<evidence type="ECO:0000256" key="17">
    <source>
        <dbReference type="RuleBase" id="RU000437"/>
    </source>
</evidence>
<comment type="similarity">
    <text evidence="1 13 17">Belongs to the NAD-dependent glycerol-3-phosphate dehydrogenase family.</text>
</comment>
<feature type="binding site" evidence="16">
    <location>
        <begin position="7"/>
        <end position="12"/>
    </location>
    <ligand>
        <name>NAD(+)</name>
        <dbReference type="ChEBI" id="CHEBI:57540"/>
    </ligand>
</feature>
<dbReference type="GO" id="GO:0005829">
    <property type="term" value="C:cytosol"/>
    <property type="evidence" value="ECO:0007669"/>
    <property type="project" value="TreeGrafter"/>
</dbReference>
<feature type="binding site" evidence="15">
    <location>
        <position position="105"/>
    </location>
    <ligand>
        <name>substrate</name>
    </ligand>
</feature>
<feature type="binding site" evidence="13">
    <location>
        <position position="242"/>
    </location>
    <ligand>
        <name>sn-glycerol 3-phosphate</name>
        <dbReference type="ChEBI" id="CHEBI:57597"/>
    </ligand>
</feature>
<comment type="caution">
    <text evidence="13">Lacks conserved residue(s) required for the propagation of feature annotation.</text>
</comment>
<comment type="function">
    <text evidence="13">Catalyzes the reduction of the glycolytic intermediate dihydroxyacetone phosphate (DHAP) to sn-glycerol 3-phosphate (G3P), the key precursor for phospholipid synthesis.</text>
</comment>
<feature type="binding site" evidence="13">
    <location>
        <position position="277"/>
    </location>
    <ligand>
        <name>NADPH</name>
        <dbReference type="ChEBI" id="CHEBI:57783"/>
    </ligand>
</feature>
<feature type="active site" description="Proton acceptor" evidence="13 14">
    <location>
        <position position="189"/>
    </location>
</feature>
<feature type="domain" description="Glycerol-3-phosphate dehydrogenase NAD-dependent N-terminal" evidence="18">
    <location>
        <begin position="3"/>
        <end position="157"/>
    </location>
</feature>
<dbReference type="InterPro" id="IPR008927">
    <property type="entry name" value="6-PGluconate_DH-like_C_sf"/>
</dbReference>
<dbReference type="PIRSF" id="PIRSF000114">
    <property type="entry name" value="Glycerol-3-P_dh"/>
    <property type="match status" value="1"/>
</dbReference>
<feature type="binding site" evidence="13">
    <location>
        <position position="254"/>
    </location>
    <ligand>
        <name>sn-glycerol 3-phosphate</name>
        <dbReference type="ChEBI" id="CHEBI:57597"/>
    </ligand>
</feature>
<keyword evidence="13" id="KW-0547">Nucleotide-binding</keyword>